<dbReference type="EC" id="2.7.13.3" evidence="3"/>
<dbReference type="SMART" id="SM00388">
    <property type="entry name" value="HisKA"/>
    <property type="match status" value="1"/>
</dbReference>
<evidence type="ECO:0000256" key="2">
    <source>
        <dbReference type="ARBA" id="ARBA00004651"/>
    </source>
</evidence>
<dbReference type="AlphaFoldDB" id="A0A7U9THG6"/>
<sequence>MRRFKKMKLSTQINLIFTIVTVFTSFIFLFAVSQIIKDSRIQQNKDQLNAYFNEVIQTPALSKPDESRYNGYLVFQDGRLLYSSNFEILDGNFTAARLFQIYSIRPGFEAEDTKGEDTYYFRFQRRSESDFTIVFTGDDYLSVTNTRYSAFVFVSLIAIILLGNITILLWSRITVDRVKRLQNEVSLLTKNNYRVPIDMDGADEIADLAYTIEKMRREIESSDNIKQEMLQNVSHDFKTPIAVIRSYAEAIADDISEPHEAAIIIKQADILNQKVKQLLELNKLEYLKDPSQFEMVSIKEIINNIINQQKYRTHLKIKTDLDDSKYFATKENLFTVFGNILDNALRYAKNEIIITLENKKLTFFNDGEPISEKFIEQLFKPYEKGDKGQFGLGMSIVQKTCQHFNLILKVVNIENGVEFIIEPL</sequence>
<dbReference type="PANTHER" id="PTHR45528:SF1">
    <property type="entry name" value="SENSOR HISTIDINE KINASE CPXA"/>
    <property type="match status" value="1"/>
</dbReference>
<evidence type="ECO:0000256" key="8">
    <source>
        <dbReference type="ARBA" id="ARBA00022741"/>
    </source>
</evidence>
<evidence type="ECO:0000256" key="4">
    <source>
        <dbReference type="ARBA" id="ARBA00022475"/>
    </source>
</evidence>
<dbReference type="GO" id="GO:0005886">
    <property type="term" value="C:plasma membrane"/>
    <property type="evidence" value="ECO:0007669"/>
    <property type="project" value="UniProtKB-SubCell"/>
</dbReference>
<evidence type="ECO:0000313" key="16">
    <source>
        <dbReference type="Proteomes" id="UP000620133"/>
    </source>
</evidence>
<keyword evidence="6" id="KW-0808">Transferase</keyword>
<keyword evidence="7 14" id="KW-0812">Transmembrane</keyword>
<dbReference type="CDD" id="cd06225">
    <property type="entry name" value="HAMP"/>
    <property type="match status" value="1"/>
</dbReference>
<keyword evidence="12" id="KW-0902">Two-component regulatory system</keyword>
<evidence type="ECO:0000256" key="6">
    <source>
        <dbReference type="ARBA" id="ARBA00022679"/>
    </source>
</evidence>
<dbReference type="PROSITE" id="PS50109">
    <property type="entry name" value="HIS_KIN"/>
    <property type="match status" value="1"/>
</dbReference>
<keyword evidence="9" id="KW-0418">Kinase</keyword>
<evidence type="ECO:0000256" key="7">
    <source>
        <dbReference type="ARBA" id="ARBA00022692"/>
    </source>
</evidence>
<evidence type="ECO:0000256" key="1">
    <source>
        <dbReference type="ARBA" id="ARBA00000085"/>
    </source>
</evidence>
<dbReference type="CDD" id="cd00082">
    <property type="entry name" value="HisKA"/>
    <property type="match status" value="1"/>
</dbReference>
<dbReference type="InterPro" id="IPR005467">
    <property type="entry name" value="His_kinase_dom"/>
</dbReference>
<dbReference type="InterPro" id="IPR003661">
    <property type="entry name" value="HisK_dim/P_dom"/>
</dbReference>
<dbReference type="Pfam" id="PF00672">
    <property type="entry name" value="HAMP"/>
    <property type="match status" value="1"/>
</dbReference>
<evidence type="ECO:0000256" key="12">
    <source>
        <dbReference type="ARBA" id="ARBA00023012"/>
    </source>
</evidence>
<keyword evidence="4" id="KW-1003">Cell membrane</keyword>
<dbReference type="SUPFAM" id="SSF55874">
    <property type="entry name" value="ATPase domain of HSP90 chaperone/DNA topoisomerase II/histidine kinase"/>
    <property type="match status" value="1"/>
</dbReference>
<keyword evidence="5" id="KW-0597">Phosphoprotein</keyword>
<evidence type="ECO:0000256" key="14">
    <source>
        <dbReference type="SAM" id="Phobius"/>
    </source>
</evidence>
<dbReference type="CDD" id="cd00075">
    <property type="entry name" value="HATPase"/>
    <property type="match status" value="1"/>
</dbReference>
<evidence type="ECO:0000256" key="9">
    <source>
        <dbReference type="ARBA" id="ARBA00022777"/>
    </source>
</evidence>
<dbReference type="Pfam" id="PF00512">
    <property type="entry name" value="HisKA"/>
    <property type="match status" value="1"/>
</dbReference>
<reference evidence="15" key="1">
    <citation type="submission" date="2021-01" db="EMBL/GenBank/DDBJ databases">
        <title>Draft genome sequence of Acholeplasmataceae bacterium strain Mahy22.</title>
        <authorList>
            <person name="Watanabe M."/>
            <person name="Kojima H."/>
            <person name="Fukui M."/>
        </authorList>
    </citation>
    <scope>NUCLEOTIDE SEQUENCE</scope>
    <source>
        <strain evidence="15">Mahy22</strain>
    </source>
</reference>
<dbReference type="PROSITE" id="PS50885">
    <property type="entry name" value="HAMP"/>
    <property type="match status" value="1"/>
</dbReference>
<dbReference type="KEGG" id="manr:MPAN_000170"/>
<dbReference type="EMBL" id="AP024412">
    <property type="protein sequence ID" value="BCR35124.1"/>
    <property type="molecule type" value="Genomic_DNA"/>
</dbReference>
<accession>A0A7U9THG6</accession>
<dbReference type="GO" id="GO:0000155">
    <property type="term" value="F:phosphorelay sensor kinase activity"/>
    <property type="evidence" value="ECO:0007669"/>
    <property type="project" value="InterPro"/>
</dbReference>
<feature type="transmembrane region" description="Helical" evidence="14">
    <location>
        <begin position="148"/>
        <end position="170"/>
    </location>
</feature>
<dbReference type="InterPro" id="IPR050398">
    <property type="entry name" value="HssS/ArlS-like"/>
</dbReference>
<comment type="subcellular location">
    <subcellularLocation>
        <location evidence="2">Cell membrane</location>
        <topology evidence="2">Multi-pass membrane protein</topology>
    </subcellularLocation>
</comment>
<evidence type="ECO:0000256" key="5">
    <source>
        <dbReference type="ARBA" id="ARBA00022553"/>
    </source>
</evidence>
<dbReference type="SMART" id="SM00387">
    <property type="entry name" value="HATPase_c"/>
    <property type="match status" value="1"/>
</dbReference>
<keyword evidence="13 14" id="KW-0472">Membrane</keyword>
<dbReference type="InterPro" id="IPR003594">
    <property type="entry name" value="HATPase_dom"/>
</dbReference>
<evidence type="ECO:0000313" key="15">
    <source>
        <dbReference type="EMBL" id="BCR35124.1"/>
    </source>
</evidence>
<evidence type="ECO:0000256" key="3">
    <source>
        <dbReference type="ARBA" id="ARBA00012438"/>
    </source>
</evidence>
<dbReference type="SMART" id="SM00304">
    <property type="entry name" value="HAMP"/>
    <property type="match status" value="1"/>
</dbReference>
<feature type="transmembrane region" description="Helical" evidence="14">
    <location>
        <begin position="12"/>
        <end position="36"/>
    </location>
</feature>
<dbReference type="PANTHER" id="PTHR45528">
    <property type="entry name" value="SENSOR HISTIDINE KINASE CPXA"/>
    <property type="match status" value="1"/>
</dbReference>
<dbReference type="Gene3D" id="6.10.340.10">
    <property type="match status" value="1"/>
</dbReference>
<evidence type="ECO:0000256" key="11">
    <source>
        <dbReference type="ARBA" id="ARBA00022989"/>
    </source>
</evidence>
<dbReference type="InterPro" id="IPR003660">
    <property type="entry name" value="HAMP_dom"/>
</dbReference>
<organism evidence="15 16">
    <name type="scientific">Mariniplasma anaerobium</name>
    <dbReference type="NCBI Taxonomy" id="2735436"/>
    <lineage>
        <taxon>Bacteria</taxon>
        <taxon>Bacillati</taxon>
        <taxon>Mycoplasmatota</taxon>
        <taxon>Mollicutes</taxon>
        <taxon>Acholeplasmatales</taxon>
        <taxon>Acholeplasmataceae</taxon>
        <taxon>Mariniplasma</taxon>
    </lineage>
</organism>
<proteinExistence type="predicted"/>
<dbReference type="SUPFAM" id="SSF47384">
    <property type="entry name" value="Homodimeric domain of signal transducing histidine kinase"/>
    <property type="match status" value="1"/>
</dbReference>
<dbReference type="GO" id="GO:0005524">
    <property type="term" value="F:ATP binding"/>
    <property type="evidence" value="ECO:0007669"/>
    <property type="project" value="UniProtKB-KW"/>
</dbReference>
<comment type="catalytic activity">
    <reaction evidence="1">
        <text>ATP + protein L-histidine = ADP + protein N-phospho-L-histidine.</text>
        <dbReference type="EC" id="2.7.13.3"/>
    </reaction>
</comment>
<dbReference type="Gene3D" id="1.10.287.130">
    <property type="match status" value="1"/>
</dbReference>
<dbReference type="InterPro" id="IPR036097">
    <property type="entry name" value="HisK_dim/P_sf"/>
</dbReference>
<dbReference type="InterPro" id="IPR036890">
    <property type="entry name" value="HATPase_C_sf"/>
</dbReference>
<keyword evidence="10" id="KW-0067">ATP-binding</keyword>
<evidence type="ECO:0000256" key="13">
    <source>
        <dbReference type="ARBA" id="ARBA00023136"/>
    </source>
</evidence>
<protein>
    <recommendedName>
        <fullName evidence="3">histidine kinase</fullName>
        <ecNumber evidence="3">2.7.13.3</ecNumber>
    </recommendedName>
</protein>
<dbReference type="Pfam" id="PF02518">
    <property type="entry name" value="HATPase_c"/>
    <property type="match status" value="1"/>
</dbReference>
<keyword evidence="16" id="KW-1185">Reference proteome</keyword>
<evidence type="ECO:0000256" key="10">
    <source>
        <dbReference type="ARBA" id="ARBA00022840"/>
    </source>
</evidence>
<dbReference type="Gene3D" id="3.30.565.10">
    <property type="entry name" value="Histidine kinase-like ATPase, C-terminal domain"/>
    <property type="match status" value="1"/>
</dbReference>
<keyword evidence="8" id="KW-0547">Nucleotide-binding</keyword>
<name>A0A7U9THG6_9MOLU</name>
<gene>
    <name evidence="15" type="ORF">MPAN_000170</name>
</gene>
<dbReference type="RefSeq" id="WP_176239000.1">
    <property type="nucleotide sequence ID" value="NZ_AP024412.1"/>
</dbReference>
<keyword evidence="11 14" id="KW-1133">Transmembrane helix</keyword>
<dbReference type="Proteomes" id="UP000620133">
    <property type="component" value="Chromosome"/>
</dbReference>